<evidence type="ECO:0000313" key="2">
    <source>
        <dbReference type="Proteomes" id="UP000265520"/>
    </source>
</evidence>
<organism evidence="1 2">
    <name type="scientific">Trifolium medium</name>
    <dbReference type="NCBI Taxonomy" id="97028"/>
    <lineage>
        <taxon>Eukaryota</taxon>
        <taxon>Viridiplantae</taxon>
        <taxon>Streptophyta</taxon>
        <taxon>Embryophyta</taxon>
        <taxon>Tracheophyta</taxon>
        <taxon>Spermatophyta</taxon>
        <taxon>Magnoliopsida</taxon>
        <taxon>eudicotyledons</taxon>
        <taxon>Gunneridae</taxon>
        <taxon>Pentapetalae</taxon>
        <taxon>rosids</taxon>
        <taxon>fabids</taxon>
        <taxon>Fabales</taxon>
        <taxon>Fabaceae</taxon>
        <taxon>Papilionoideae</taxon>
        <taxon>50 kb inversion clade</taxon>
        <taxon>NPAAA clade</taxon>
        <taxon>Hologalegina</taxon>
        <taxon>IRL clade</taxon>
        <taxon>Trifolieae</taxon>
        <taxon>Trifolium</taxon>
    </lineage>
</organism>
<reference evidence="1 2" key="1">
    <citation type="journal article" date="2018" name="Front. Plant Sci.">
        <title>Red Clover (Trifolium pratense) and Zigzag Clover (T. medium) - A Picture of Genomic Similarities and Differences.</title>
        <authorList>
            <person name="Dluhosova J."/>
            <person name="Istvanek J."/>
            <person name="Nedelnik J."/>
            <person name="Repkova J."/>
        </authorList>
    </citation>
    <scope>NUCLEOTIDE SEQUENCE [LARGE SCALE GENOMIC DNA]</scope>
    <source>
        <strain evidence="2">cv. 10/8</strain>
        <tissue evidence="1">Leaf</tissue>
    </source>
</reference>
<protein>
    <submittedName>
        <fullName evidence="1">Uncharacterized protein</fullName>
    </submittedName>
</protein>
<dbReference type="EMBL" id="LXQA010546367">
    <property type="protein sequence ID" value="MCI58450.1"/>
    <property type="molecule type" value="Genomic_DNA"/>
</dbReference>
<name>A0A392TDZ4_9FABA</name>
<dbReference type="AlphaFoldDB" id="A0A392TDZ4"/>
<dbReference type="Proteomes" id="UP000265520">
    <property type="component" value="Unassembled WGS sequence"/>
</dbReference>
<accession>A0A392TDZ4</accession>
<feature type="non-terminal residue" evidence="1">
    <location>
        <position position="52"/>
    </location>
</feature>
<sequence>MKIQLEELEEEMPQIKMEEEQLSPSCSNQLEMLDIKEENKALWVRRWGKNRK</sequence>
<comment type="caution">
    <text evidence="1">The sequence shown here is derived from an EMBL/GenBank/DDBJ whole genome shotgun (WGS) entry which is preliminary data.</text>
</comment>
<evidence type="ECO:0000313" key="1">
    <source>
        <dbReference type="EMBL" id="MCI58450.1"/>
    </source>
</evidence>
<keyword evidence="2" id="KW-1185">Reference proteome</keyword>
<proteinExistence type="predicted"/>